<dbReference type="PRINTS" id="PR00064">
    <property type="entry name" value="RIBOSOMALL35"/>
</dbReference>
<gene>
    <name evidence="5" type="ORF">g.11940</name>
</gene>
<dbReference type="GO" id="GO:0015934">
    <property type="term" value="C:large ribosomal subunit"/>
    <property type="evidence" value="ECO:0007669"/>
    <property type="project" value="TreeGrafter"/>
</dbReference>
<evidence type="ECO:0000256" key="1">
    <source>
        <dbReference type="ARBA" id="ARBA00006598"/>
    </source>
</evidence>
<comment type="similarity">
    <text evidence="1 4">Belongs to the bacterial ribosomal protein bL35 family.</text>
</comment>
<dbReference type="GO" id="GO:0003735">
    <property type="term" value="F:structural constituent of ribosome"/>
    <property type="evidence" value="ECO:0007669"/>
    <property type="project" value="InterPro"/>
</dbReference>
<dbReference type="PANTHER" id="PTHR33343">
    <property type="entry name" value="54S RIBOSOMAL PROTEIN BL35M"/>
    <property type="match status" value="1"/>
</dbReference>
<dbReference type="Pfam" id="PF01632">
    <property type="entry name" value="Ribosomal_L35p"/>
    <property type="match status" value="1"/>
</dbReference>
<dbReference type="HAMAP" id="MF_00514">
    <property type="entry name" value="Ribosomal_bL35"/>
    <property type="match status" value="1"/>
</dbReference>
<dbReference type="InterPro" id="IPR037229">
    <property type="entry name" value="Ribosomal_bL35_sf"/>
</dbReference>
<dbReference type="PROSITE" id="PS00936">
    <property type="entry name" value="RIBOSOMAL_L35"/>
    <property type="match status" value="1"/>
</dbReference>
<dbReference type="Gene3D" id="4.10.410.60">
    <property type="match status" value="1"/>
</dbReference>
<name>A0A1D1ZXD8_AUXPR</name>
<dbReference type="InterPro" id="IPR021137">
    <property type="entry name" value="Ribosomal_bL35-like"/>
</dbReference>
<dbReference type="NCBIfam" id="TIGR00001">
    <property type="entry name" value="rpmI_bact"/>
    <property type="match status" value="1"/>
</dbReference>
<dbReference type="GO" id="GO:0006412">
    <property type="term" value="P:translation"/>
    <property type="evidence" value="ECO:0007669"/>
    <property type="project" value="InterPro"/>
</dbReference>
<keyword evidence="3 4" id="KW-0687">Ribonucleoprotein</keyword>
<dbReference type="InterPro" id="IPR001706">
    <property type="entry name" value="Ribosomal_bL35"/>
</dbReference>
<evidence type="ECO:0000256" key="2">
    <source>
        <dbReference type="ARBA" id="ARBA00022980"/>
    </source>
</evidence>
<proteinExistence type="inferred from homology"/>
<evidence type="ECO:0000313" key="5">
    <source>
        <dbReference type="EMBL" id="JAT71614.1"/>
    </source>
</evidence>
<dbReference type="SUPFAM" id="SSF143034">
    <property type="entry name" value="L35p-like"/>
    <property type="match status" value="1"/>
</dbReference>
<accession>A0A1D1ZXD8</accession>
<feature type="non-terminal residue" evidence="5">
    <location>
        <position position="1"/>
    </location>
</feature>
<evidence type="ECO:0000256" key="3">
    <source>
        <dbReference type="ARBA" id="ARBA00023274"/>
    </source>
</evidence>
<sequence>STCQGKVSPSYTRECIYPHLLNAMTSLCGAFSGLHIGKQAFKAFVPAQHLSARRSAFLCASRPVTVRAPVTASATMAASQLTIECADGRRGGKLKTRKAAVKRYKVTGSGKVLTRKAGKQHLNEKKRHQHLLRCKKEQSVSPGDLFKIKRCIPYAGVK</sequence>
<organism evidence="5">
    <name type="scientific">Auxenochlorella protothecoides</name>
    <name type="common">Green microalga</name>
    <name type="synonym">Chlorella protothecoides</name>
    <dbReference type="NCBI Taxonomy" id="3075"/>
    <lineage>
        <taxon>Eukaryota</taxon>
        <taxon>Viridiplantae</taxon>
        <taxon>Chlorophyta</taxon>
        <taxon>core chlorophytes</taxon>
        <taxon>Trebouxiophyceae</taxon>
        <taxon>Chlorellales</taxon>
        <taxon>Chlorellaceae</taxon>
        <taxon>Auxenochlorella</taxon>
    </lineage>
</organism>
<dbReference type="InterPro" id="IPR018265">
    <property type="entry name" value="Ribosomal_bL35_CS"/>
</dbReference>
<protein>
    <recommendedName>
        <fullName evidence="4">50S ribosomal protein L35</fullName>
    </recommendedName>
</protein>
<dbReference type="AlphaFoldDB" id="A0A1D1ZXD8"/>
<evidence type="ECO:0000256" key="4">
    <source>
        <dbReference type="RuleBase" id="RU000568"/>
    </source>
</evidence>
<reference evidence="5" key="1">
    <citation type="submission" date="2015-08" db="EMBL/GenBank/DDBJ databases">
        <authorList>
            <person name="Babu N.S."/>
            <person name="Beckwith C.J."/>
            <person name="Beseler K.G."/>
            <person name="Brison A."/>
            <person name="Carone J.V."/>
            <person name="Caskin T.P."/>
            <person name="Diamond M."/>
            <person name="Durham M.E."/>
            <person name="Foxe J.M."/>
            <person name="Go M."/>
            <person name="Henderson B.A."/>
            <person name="Jones I.B."/>
            <person name="McGettigan J.A."/>
            <person name="Micheletti S.J."/>
            <person name="Nasrallah M.E."/>
            <person name="Ortiz D."/>
            <person name="Piller C.R."/>
            <person name="Privatt S.R."/>
            <person name="Schneider S.L."/>
            <person name="Sharp S."/>
            <person name="Smith T.C."/>
            <person name="Stanton J.D."/>
            <person name="Ullery H.E."/>
            <person name="Wilson R.J."/>
            <person name="Serrano M.G."/>
            <person name="Buck G."/>
            <person name="Lee V."/>
            <person name="Wang Y."/>
            <person name="Carvalho R."/>
            <person name="Voegtly L."/>
            <person name="Shi R."/>
            <person name="Duckworth R."/>
            <person name="Johnson A."/>
            <person name="Loviza R."/>
            <person name="Walstead R."/>
            <person name="Shah Z."/>
            <person name="Kiflezghi M."/>
            <person name="Wade K."/>
            <person name="Ball S.L."/>
            <person name="Bradley K.W."/>
            <person name="Asai D.J."/>
            <person name="Bowman C.A."/>
            <person name="Russell D.A."/>
            <person name="Pope W.H."/>
            <person name="Jacobs-Sera D."/>
            <person name="Hendrix R.W."/>
            <person name="Hatfull G.F."/>
        </authorList>
    </citation>
    <scope>NUCLEOTIDE SEQUENCE</scope>
</reference>
<dbReference type="FunFam" id="4.10.410.60:FF:000001">
    <property type="entry name" value="50S ribosomal protein L35"/>
    <property type="match status" value="1"/>
</dbReference>
<keyword evidence="2 4" id="KW-0689">Ribosomal protein</keyword>
<dbReference type="PANTHER" id="PTHR33343:SF1">
    <property type="entry name" value="LARGE RIBOSOMAL SUBUNIT PROTEIN BL35M"/>
    <property type="match status" value="1"/>
</dbReference>
<dbReference type="EMBL" id="GDKF01007008">
    <property type="protein sequence ID" value="JAT71614.1"/>
    <property type="molecule type" value="Transcribed_RNA"/>
</dbReference>